<evidence type="ECO:0000256" key="1">
    <source>
        <dbReference type="ARBA" id="ARBA00008005"/>
    </source>
</evidence>
<comment type="caution">
    <text evidence="5">The sequence shown here is derived from an EMBL/GenBank/DDBJ whole genome shotgun (WGS) entry which is preliminary data.</text>
</comment>
<dbReference type="InterPro" id="IPR020287">
    <property type="entry name" value="Tail_sheath_C"/>
</dbReference>
<keyword evidence="6" id="KW-1185">Reference proteome</keyword>
<name>A0ABY3P677_9ENTR</name>
<feature type="domain" description="Tail sheath protein Gp18-like" evidence="4">
    <location>
        <begin position="26"/>
        <end position="86"/>
    </location>
</feature>
<feature type="domain" description="Tail sheath protein subtilisin-like" evidence="2">
    <location>
        <begin position="115"/>
        <end position="281"/>
    </location>
</feature>
<dbReference type="PANTHER" id="PTHR35861">
    <property type="match status" value="1"/>
</dbReference>
<proteinExistence type="inferred from homology"/>
<organism evidence="5 6">
    <name type="scientific">Lelliottia nimipressuralis</name>
    <dbReference type="NCBI Taxonomy" id="69220"/>
    <lineage>
        <taxon>Bacteria</taxon>
        <taxon>Pseudomonadati</taxon>
        <taxon>Pseudomonadota</taxon>
        <taxon>Gammaproteobacteria</taxon>
        <taxon>Enterobacterales</taxon>
        <taxon>Enterobacteriaceae</taxon>
        <taxon>Lelliottia</taxon>
    </lineage>
</organism>
<dbReference type="Pfam" id="PF04984">
    <property type="entry name" value="Phage_sheath_1"/>
    <property type="match status" value="1"/>
</dbReference>
<evidence type="ECO:0000259" key="3">
    <source>
        <dbReference type="Pfam" id="PF17482"/>
    </source>
</evidence>
<dbReference type="PANTHER" id="PTHR35861:SF1">
    <property type="entry name" value="PHAGE TAIL SHEATH PROTEIN"/>
    <property type="match status" value="1"/>
</dbReference>
<evidence type="ECO:0000313" key="5">
    <source>
        <dbReference type="EMBL" id="TYT34940.1"/>
    </source>
</evidence>
<dbReference type="EMBL" id="VTFR01000002">
    <property type="protein sequence ID" value="TYT34940.1"/>
    <property type="molecule type" value="Genomic_DNA"/>
</dbReference>
<dbReference type="Proteomes" id="UP000323910">
    <property type="component" value="Unassembled WGS sequence"/>
</dbReference>
<dbReference type="InterPro" id="IPR052042">
    <property type="entry name" value="Tail_sheath_structural"/>
</dbReference>
<comment type="similarity">
    <text evidence="1">Belongs to the myoviridae tail sheath protein family.</text>
</comment>
<reference evidence="5 6" key="1">
    <citation type="submission" date="2019-08" db="EMBL/GenBank/DDBJ databases">
        <title>The draft genome of Lelliottia nimipressuralis strain CICC 24156.</title>
        <authorList>
            <person name="Wu W."/>
            <person name="Feng Y."/>
            <person name="Zong Z."/>
        </authorList>
    </citation>
    <scope>NUCLEOTIDE SEQUENCE [LARGE SCALE GENOMIC DNA]</scope>
    <source>
        <strain evidence="5 6">CICC 24156</strain>
    </source>
</reference>
<evidence type="ECO:0000259" key="4">
    <source>
        <dbReference type="Pfam" id="PF22671"/>
    </source>
</evidence>
<dbReference type="Pfam" id="PF22671">
    <property type="entry name" value="Gp18_domIII_N"/>
    <property type="match status" value="1"/>
</dbReference>
<evidence type="ECO:0000313" key="6">
    <source>
        <dbReference type="Proteomes" id="UP000323910"/>
    </source>
</evidence>
<sequence>MSDYHHGVQVIEINDGVRTISTVSTAIIGMVCTASDADEKTFPLNEPVLITSVQNAIGKAGKQGTLSASLQAIADQCKPVIVVVRVAEGDDDPDDADAAHRHTLSNIIGTTDENGKYTGLKALLTAQTVTGVKPRILGVPGLDSQEVATALAATCQSLRAFGYISAWNCKTLSEAINYRKNFSQRELMVIFPDFLAWDTTANETTTAWATARALGLRAKIDQTVGWHKTLSNVGVNGVTGVSTPVSWDLQEPATDANLLNQAGVTTLIRNDGFKFWGNRCCSDDPLFLFENYTRTAQVLADTMAEAHAWAMDKPITPTLIRDIVAGINAKFRELKNNGYIVDGSCWYDPDANDTATLRAGKMNIDYDYTPVPPLENLTLRQRITDTYLANLSSTVNR</sequence>
<evidence type="ECO:0000259" key="2">
    <source>
        <dbReference type="Pfam" id="PF04984"/>
    </source>
</evidence>
<dbReference type="RefSeq" id="WP_129034703.1">
    <property type="nucleotide sequence ID" value="NZ_SDDX01000003.1"/>
</dbReference>
<dbReference type="InterPro" id="IPR054564">
    <property type="entry name" value="Gp18_domIII_N"/>
</dbReference>
<protein>
    <submittedName>
        <fullName evidence="5">Phage tail sheath protein</fullName>
    </submittedName>
</protein>
<feature type="domain" description="Tail sheath protein C-terminal" evidence="3">
    <location>
        <begin position="282"/>
        <end position="384"/>
    </location>
</feature>
<accession>A0ABY3P677</accession>
<dbReference type="InterPro" id="IPR035089">
    <property type="entry name" value="Phage_sheath_subtilisin"/>
</dbReference>
<gene>
    <name evidence="5" type="ORF">FZO59_04710</name>
</gene>
<dbReference type="Pfam" id="PF17482">
    <property type="entry name" value="Phage_sheath_1C"/>
    <property type="match status" value="1"/>
</dbReference>